<dbReference type="CDD" id="cd00590">
    <property type="entry name" value="RRM_SF"/>
    <property type="match status" value="1"/>
</dbReference>
<keyword evidence="1 2" id="KW-0694">RNA-binding</keyword>
<dbReference type="GO" id="GO:0003729">
    <property type="term" value="F:mRNA binding"/>
    <property type="evidence" value="ECO:0007669"/>
    <property type="project" value="TreeGrafter"/>
</dbReference>
<feature type="compositionally biased region" description="Low complexity" evidence="3">
    <location>
        <begin position="407"/>
        <end position="420"/>
    </location>
</feature>
<gene>
    <name evidence="5" type="ORF">JX265_002565</name>
</gene>
<dbReference type="AlphaFoldDB" id="A0A9Q0AUW9"/>
<dbReference type="InterPro" id="IPR050374">
    <property type="entry name" value="RRT5_SRSF_SR"/>
</dbReference>
<dbReference type="GO" id="GO:0005737">
    <property type="term" value="C:cytoplasm"/>
    <property type="evidence" value="ECO:0007669"/>
    <property type="project" value="TreeGrafter"/>
</dbReference>
<dbReference type="Proteomes" id="UP000829685">
    <property type="component" value="Unassembled WGS sequence"/>
</dbReference>
<evidence type="ECO:0000256" key="1">
    <source>
        <dbReference type="ARBA" id="ARBA00022884"/>
    </source>
</evidence>
<dbReference type="PROSITE" id="PS50102">
    <property type="entry name" value="RRM"/>
    <property type="match status" value="1"/>
</dbReference>
<feature type="region of interest" description="Disordered" evidence="3">
    <location>
        <begin position="357"/>
        <end position="420"/>
    </location>
</feature>
<feature type="compositionally biased region" description="Polar residues" evidence="3">
    <location>
        <begin position="133"/>
        <end position="145"/>
    </location>
</feature>
<evidence type="ECO:0000259" key="4">
    <source>
        <dbReference type="PROSITE" id="PS50102"/>
    </source>
</evidence>
<dbReference type="SUPFAM" id="SSF54928">
    <property type="entry name" value="RNA-binding domain, RBD"/>
    <property type="match status" value="2"/>
</dbReference>
<organism evidence="5 6">
    <name type="scientific">Neoarthrinium moseri</name>
    <dbReference type="NCBI Taxonomy" id="1658444"/>
    <lineage>
        <taxon>Eukaryota</taxon>
        <taxon>Fungi</taxon>
        <taxon>Dikarya</taxon>
        <taxon>Ascomycota</taxon>
        <taxon>Pezizomycotina</taxon>
        <taxon>Sordariomycetes</taxon>
        <taxon>Xylariomycetidae</taxon>
        <taxon>Amphisphaeriales</taxon>
        <taxon>Apiosporaceae</taxon>
        <taxon>Neoarthrinium</taxon>
    </lineage>
</organism>
<dbReference type="InterPro" id="IPR000504">
    <property type="entry name" value="RRM_dom"/>
</dbReference>
<dbReference type="GO" id="GO:0005634">
    <property type="term" value="C:nucleus"/>
    <property type="evidence" value="ECO:0007669"/>
    <property type="project" value="TreeGrafter"/>
</dbReference>
<protein>
    <recommendedName>
        <fullName evidence="4">RRM domain-containing protein</fullName>
    </recommendedName>
</protein>
<dbReference type="PANTHER" id="PTHR23003">
    <property type="entry name" value="RNA RECOGNITION MOTIF RRM DOMAIN CONTAINING PROTEIN"/>
    <property type="match status" value="1"/>
</dbReference>
<dbReference type="EMBL" id="JAFIMR010000004">
    <property type="protein sequence ID" value="KAI1879611.1"/>
    <property type="molecule type" value="Genomic_DNA"/>
</dbReference>
<evidence type="ECO:0000256" key="2">
    <source>
        <dbReference type="PROSITE-ProRule" id="PRU00176"/>
    </source>
</evidence>
<evidence type="ECO:0000313" key="5">
    <source>
        <dbReference type="EMBL" id="KAI1879611.1"/>
    </source>
</evidence>
<dbReference type="InterPro" id="IPR012677">
    <property type="entry name" value="Nucleotide-bd_a/b_plait_sf"/>
</dbReference>
<feature type="region of interest" description="Disordered" evidence="3">
    <location>
        <begin position="113"/>
        <end position="145"/>
    </location>
</feature>
<dbReference type="InterPro" id="IPR035979">
    <property type="entry name" value="RBD_domain_sf"/>
</dbReference>
<comment type="caution">
    <text evidence="5">The sequence shown here is derived from an EMBL/GenBank/DDBJ whole genome shotgun (WGS) entry which is preliminary data.</text>
</comment>
<dbReference type="SMART" id="SM00360">
    <property type="entry name" value="RRM"/>
    <property type="match status" value="2"/>
</dbReference>
<keyword evidence="6" id="KW-1185">Reference proteome</keyword>
<feature type="domain" description="RRM" evidence="4">
    <location>
        <begin position="276"/>
        <end position="357"/>
    </location>
</feature>
<sequence length="420" mass="46740">MATDTLANQVPINNTIQVNVRPGNETGLYYILLSNLPWQTSWQHLKDHVRTVCSAVERVEIFNESTTAWVCVRGHENYKAALHLLSTVPFNGRPTFADGRNAHQEIPIKRLVGPTDMRMPSPRSPRTPRTTPQVTQYSSHSPSMMSPTVSDYSQWSSAAPGSIMSSPATEYGVHPLPMAAAYDYSESNGSYPAYENGYVDATTIMPTAARPYTWESNYPYSQHYAQSSDYYDSNNYAQSSNYYDNYSTSTYTAGPGAKATRHRRAHSGELVATERRKILIKNLTSWTQRERVMELLQSKCGINSNQISAINVPSSNGSSRGYATVTFNSEEKAAKAVKKLHKYKVDGKTLEVDYTKEGVSRNEDTRGRHYSKHQREEKEKNENAQSSGSSSDKKERPAKKGVIIANGSSKKVGESSKGSN</sequence>
<reference evidence="5" key="1">
    <citation type="submission" date="2021-03" db="EMBL/GenBank/DDBJ databases">
        <title>Revisited historic fungal species revealed as producer of novel bioactive compounds through whole genome sequencing and comparative genomics.</title>
        <authorList>
            <person name="Vignolle G.A."/>
            <person name="Hochenegger N."/>
            <person name="Mach R.L."/>
            <person name="Mach-Aigner A.R."/>
            <person name="Javad Rahimi M."/>
            <person name="Salim K.A."/>
            <person name="Chan C.M."/>
            <person name="Lim L.B.L."/>
            <person name="Cai F."/>
            <person name="Druzhinina I.S."/>
            <person name="U'Ren J.M."/>
            <person name="Derntl C."/>
        </authorList>
    </citation>
    <scope>NUCLEOTIDE SEQUENCE</scope>
    <source>
        <strain evidence="5">TUCIM 5799</strain>
    </source>
</reference>
<dbReference type="Pfam" id="PF00076">
    <property type="entry name" value="RRM_1"/>
    <property type="match status" value="1"/>
</dbReference>
<evidence type="ECO:0000256" key="3">
    <source>
        <dbReference type="SAM" id="MobiDB-lite"/>
    </source>
</evidence>
<dbReference type="Gene3D" id="3.30.70.330">
    <property type="match status" value="2"/>
</dbReference>
<name>A0A9Q0AUW9_9PEZI</name>
<feature type="compositionally biased region" description="Basic and acidic residues" evidence="3">
    <location>
        <begin position="357"/>
        <end position="382"/>
    </location>
</feature>
<evidence type="ECO:0000313" key="6">
    <source>
        <dbReference type="Proteomes" id="UP000829685"/>
    </source>
</evidence>
<accession>A0A9Q0AUW9</accession>
<proteinExistence type="predicted"/>